<reference evidence="1" key="2">
    <citation type="submission" date="2021-01" db="EMBL/GenBank/DDBJ databases">
        <authorList>
            <person name="Schikora-Tamarit M.A."/>
        </authorList>
    </citation>
    <scope>NUCLEOTIDE SEQUENCE</scope>
    <source>
        <strain evidence="1">CBS2887</strain>
    </source>
</reference>
<keyword evidence="2" id="KW-1185">Reference proteome</keyword>
<proteinExistence type="predicted"/>
<gene>
    <name evidence="1" type="ORF">WICPIJ_008903</name>
</gene>
<sequence length="106" mass="11276">MMSRSVEVLPDMVLFLRMEDCNKEFLTLTLSTPVLAVLRLSPLISVIGVWTHESDISSSALAVDVKASVPIATDFKAEFVLAGVSASVPKSAVIVGVFMPLIVGLS</sequence>
<dbReference type="EMBL" id="JAEUBG010005132">
    <property type="protein sequence ID" value="KAH3678185.1"/>
    <property type="molecule type" value="Genomic_DNA"/>
</dbReference>
<comment type="caution">
    <text evidence="1">The sequence shown here is derived from an EMBL/GenBank/DDBJ whole genome shotgun (WGS) entry which is preliminary data.</text>
</comment>
<evidence type="ECO:0000313" key="2">
    <source>
        <dbReference type="Proteomes" id="UP000774326"/>
    </source>
</evidence>
<protein>
    <submittedName>
        <fullName evidence="1">Uncharacterized protein</fullName>
    </submittedName>
</protein>
<name>A0A9P8TGW1_WICPI</name>
<reference evidence="1" key="1">
    <citation type="journal article" date="2021" name="Open Biol.">
        <title>Shared evolutionary footprints suggest mitochondrial oxidative damage underlies multiple complex I losses in fungi.</title>
        <authorList>
            <person name="Schikora-Tamarit M.A."/>
            <person name="Marcet-Houben M."/>
            <person name="Nosek J."/>
            <person name="Gabaldon T."/>
        </authorList>
    </citation>
    <scope>NUCLEOTIDE SEQUENCE</scope>
    <source>
        <strain evidence="1">CBS2887</strain>
    </source>
</reference>
<accession>A0A9P8TGW1</accession>
<dbReference type="Proteomes" id="UP000774326">
    <property type="component" value="Unassembled WGS sequence"/>
</dbReference>
<organism evidence="1 2">
    <name type="scientific">Wickerhamomyces pijperi</name>
    <name type="common">Yeast</name>
    <name type="synonym">Pichia pijperi</name>
    <dbReference type="NCBI Taxonomy" id="599730"/>
    <lineage>
        <taxon>Eukaryota</taxon>
        <taxon>Fungi</taxon>
        <taxon>Dikarya</taxon>
        <taxon>Ascomycota</taxon>
        <taxon>Saccharomycotina</taxon>
        <taxon>Saccharomycetes</taxon>
        <taxon>Phaffomycetales</taxon>
        <taxon>Wickerhamomycetaceae</taxon>
        <taxon>Wickerhamomyces</taxon>
    </lineage>
</organism>
<evidence type="ECO:0000313" key="1">
    <source>
        <dbReference type="EMBL" id="KAH3678185.1"/>
    </source>
</evidence>
<dbReference type="AlphaFoldDB" id="A0A9P8TGW1"/>